<dbReference type="Gene3D" id="3.30.450.20">
    <property type="entry name" value="PAS domain"/>
    <property type="match status" value="1"/>
</dbReference>
<protein>
    <submittedName>
        <fullName evidence="8">EAL domain-containing protein</fullName>
    </submittedName>
</protein>
<dbReference type="InterPro" id="IPR000700">
    <property type="entry name" value="PAS-assoc_C"/>
</dbReference>
<dbReference type="PROSITE" id="PS50110">
    <property type="entry name" value="RESPONSE_REGULATORY"/>
    <property type="match status" value="1"/>
</dbReference>
<dbReference type="PROSITE" id="PS50887">
    <property type="entry name" value="GGDEF"/>
    <property type="match status" value="1"/>
</dbReference>
<dbReference type="SMART" id="SM00091">
    <property type="entry name" value="PAS"/>
    <property type="match status" value="1"/>
</dbReference>
<gene>
    <name evidence="8" type="ORF">Q9L42_008605</name>
</gene>
<dbReference type="SMART" id="SM00267">
    <property type="entry name" value="GGDEF"/>
    <property type="match status" value="1"/>
</dbReference>
<dbReference type="EMBL" id="CP157743">
    <property type="protein sequence ID" value="XBS22170.1"/>
    <property type="molecule type" value="Genomic_DNA"/>
</dbReference>
<evidence type="ECO:0000259" key="3">
    <source>
        <dbReference type="PROSITE" id="PS50110"/>
    </source>
</evidence>
<dbReference type="Pfam" id="PF00072">
    <property type="entry name" value="Response_reg"/>
    <property type="match status" value="1"/>
</dbReference>
<feature type="domain" description="GGDEF" evidence="7">
    <location>
        <begin position="406"/>
        <end position="539"/>
    </location>
</feature>
<feature type="domain" description="PAC" evidence="5">
    <location>
        <begin position="322"/>
        <end position="374"/>
    </location>
</feature>
<dbReference type="RefSeq" id="WP_305908850.1">
    <property type="nucleotide sequence ID" value="NZ_CP157743.1"/>
</dbReference>
<dbReference type="GO" id="GO:0000160">
    <property type="term" value="P:phosphorelay signal transduction system"/>
    <property type="evidence" value="ECO:0007669"/>
    <property type="project" value="InterPro"/>
</dbReference>
<dbReference type="SMART" id="SM00086">
    <property type="entry name" value="PAC"/>
    <property type="match status" value="1"/>
</dbReference>
<dbReference type="SMART" id="SM00052">
    <property type="entry name" value="EAL"/>
    <property type="match status" value="1"/>
</dbReference>
<feature type="domain" description="EAL" evidence="6">
    <location>
        <begin position="548"/>
        <end position="801"/>
    </location>
</feature>
<dbReference type="FunFam" id="3.30.70.270:FF:000001">
    <property type="entry name" value="Diguanylate cyclase domain protein"/>
    <property type="match status" value="1"/>
</dbReference>
<feature type="domain" description="Response regulatory" evidence="3">
    <location>
        <begin position="5"/>
        <end position="119"/>
    </location>
</feature>
<dbReference type="InterPro" id="IPR001789">
    <property type="entry name" value="Sig_transdc_resp-reg_receiver"/>
</dbReference>
<dbReference type="InterPro" id="IPR052155">
    <property type="entry name" value="Biofilm_reg_signaling"/>
</dbReference>
<evidence type="ECO:0000259" key="7">
    <source>
        <dbReference type="PROSITE" id="PS50887"/>
    </source>
</evidence>
<keyword evidence="2" id="KW-0597">Phosphoprotein</keyword>
<name>A0AAU7NYZ7_9GAMM</name>
<evidence type="ECO:0000259" key="5">
    <source>
        <dbReference type="PROSITE" id="PS50113"/>
    </source>
</evidence>
<dbReference type="InterPro" id="IPR001633">
    <property type="entry name" value="EAL_dom"/>
</dbReference>
<dbReference type="SUPFAM" id="SSF141868">
    <property type="entry name" value="EAL domain-like"/>
    <property type="match status" value="1"/>
</dbReference>
<dbReference type="SMART" id="SM00448">
    <property type="entry name" value="REC"/>
    <property type="match status" value="1"/>
</dbReference>
<dbReference type="InterPro" id="IPR001610">
    <property type="entry name" value="PAC"/>
</dbReference>
<dbReference type="CDD" id="cd01948">
    <property type="entry name" value="EAL"/>
    <property type="match status" value="1"/>
</dbReference>
<dbReference type="InterPro" id="IPR000014">
    <property type="entry name" value="PAS"/>
</dbReference>
<dbReference type="PANTHER" id="PTHR44757:SF2">
    <property type="entry name" value="BIOFILM ARCHITECTURE MAINTENANCE PROTEIN MBAA"/>
    <property type="match status" value="1"/>
</dbReference>
<feature type="domain" description="PAS" evidence="4">
    <location>
        <begin position="257"/>
        <end position="302"/>
    </location>
</feature>
<dbReference type="SUPFAM" id="SSF55073">
    <property type="entry name" value="Nucleotide cyclase"/>
    <property type="match status" value="1"/>
</dbReference>
<dbReference type="PANTHER" id="PTHR44757">
    <property type="entry name" value="DIGUANYLATE CYCLASE DGCP"/>
    <property type="match status" value="1"/>
</dbReference>
<keyword evidence="9" id="KW-1185">Reference proteome</keyword>
<dbReference type="SUPFAM" id="SSF55785">
    <property type="entry name" value="PYP-like sensor domain (PAS domain)"/>
    <property type="match status" value="1"/>
</dbReference>
<evidence type="ECO:0000256" key="2">
    <source>
        <dbReference type="PROSITE-ProRule" id="PRU00169"/>
    </source>
</evidence>
<dbReference type="AlphaFoldDB" id="A0AAU7NYZ7"/>
<dbReference type="Pfam" id="PF00563">
    <property type="entry name" value="EAL"/>
    <property type="match status" value="1"/>
</dbReference>
<dbReference type="CDD" id="cd00156">
    <property type="entry name" value="REC"/>
    <property type="match status" value="1"/>
</dbReference>
<evidence type="ECO:0000259" key="4">
    <source>
        <dbReference type="PROSITE" id="PS50112"/>
    </source>
</evidence>
<dbReference type="NCBIfam" id="TIGR00229">
    <property type="entry name" value="sensory_box"/>
    <property type="match status" value="1"/>
</dbReference>
<dbReference type="Gene3D" id="3.20.20.450">
    <property type="entry name" value="EAL domain"/>
    <property type="match status" value="1"/>
</dbReference>
<dbReference type="InterPro" id="IPR035919">
    <property type="entry name" value="EAL_sf"/>
</dbReference>
<dbReference type="InterPro" id="IPR035965">
    <property type="entry name" value="PAS-like_dom_sf"/>
</dbReference>
<accession>A0AAU7NYZ7</accession>
<comment type="cofactor">
    <cofactor evidence="1">
        <name>Mg(2+)</name>
        <dbReference type="ChEBI" id="CHEBI:18420"/>
    </cofactor>
</comment>
<dbReference type="GO" id="GO:0003824">
    <property type="term" value="F:catalytic activity"/>
    <property type="evidence" value="ECO:0007669"/>
    <property type="project" value="UniProtKB-ARBA"/>
</dbReference>
<dbReference type="PROSITE" id="PS50883">
    <property type="entry name" value="EAL"/>
    <property type="match status" value="1"/>
</dbReference>
<dbReference type="Pfam" id="PF13426">
    <property type="entry name" value="PAS_9"/>
    <property type="match status" value="1"/>
</dbReference>
<evidence type="ECO:0000256" key="1">
    <source>
        <dbReference type="ARBA" id="ARBA00001946"/>
    </source>
</evidence>
<reference evidence="8 9" key="1">
    <citation type="journal article" date="2024" name="Microbiology">
        <title>Methylomarinum rosea sp. nov., a novel halophilic methanotrophic bacterium from the hypersaline Lake Elton.</title>
        <authorList>
            <person name="Suleimanov R.Z."/>
            <person name="Oshkin I.Y."/>
            <person name="Danilova O.V."/>
            <person name="Suzina N.E."/>
            <person name="Dedysh S.N."/>
        </authorList>
    </citation>
    <scope>NUCLEOTIDE SEQUENCE [LARGE SCALE GENOMIC DNA]</scope>
    <source>
        <strain evidence="8 9">Ch1-1</strain>
    </source>
</reference>
<dbReference type="InterPro" id="IPR011006">
    <property type="entry name" value="CheY-like_superfamily"/>
</dbReference>
<dbReference type="Gene3D" id="3.40.50.2300">
    <property type="match status" value="1"/>
</dbReference>
<organism evidence="8 9">
    <name type="scientific">Methylomarinum roseum</name>
    <dbReference type="NCBI Taxonomy" id="3067653"/>
    <lineage>
        <taxon>Bacteria</taxon>
        <taxon>Pseudomonadati</taxon>
        <taxon>Pseudomonadota</taxon>
        <taxon>Gammaproteobacteria</taxon>
        <taxon>Methylococcales</taxon>
        <taxon>Methylococcaceae</taxon>
        <taxon>Methylomarinum</taxon>
    </lineage>
</organism>
<evidence type="ECO:0000313" key="8">
    <source>
        <dbReference type="EMBL" id="XBS22170.1"/>
    </source>
</evidence>
<evidence type="ECO:0000313" key="9">
    <source>
        <dbReference type="Proteomes" id="UP001225378"/>
    </source>
</evidence>
<dbReference type="InterPro" id="IPR043128">
    <property type="entry name" value="Rev_trsase/Diguanyl_cyclase"/>
</dbReference>
<dbReference type="NCBIfam" id="TIGR00254">
    <property type="entry name" value="GGDEF"/>
    <property type="match status" value="1"/>
</dbReference>
<dbReference type="SUPFAM" id="SSF52172">
    <property type="entry name" value="CheY-like"/>
    <property type="match status" value="1"/>
</dbReference>
<dbReference type="CDD" id="cd00130">
    <property type="entry name" value="PAS"/>
    <property type="match status" value="1"/>
</dbReference>
<dbReference type="CDD" id="cd01949">
    <property type="entry name" value="GGDEF"/>
    <property type="match status" value="1"/>
</dbReference>
<dbReference type="InterPro" id="IPR000160">
    <property type="entry name" value="GGDEF_dom"/>
</dbReference>
<dbReference type="PROSITE" id="PS50112">
    <property type="entry name" value="PAS"/>
    <property type="match status" value="1"/>
</dbReference>
<dbReference type="KEGG" id="mech:Q9L42_008605"/>
<dbReference type="PROSITE" id="PS50113">
    <property type="entry name" value="PAC"/>
    <property type="match status" value="1"/>
</dbReference>
<proteinExistence type="predicted"/>
<dbReference type="Pfam" id="PF00990">
    <property type="entry name" value="GGDEF"/>
    <property type="match status" value="1"/>
</dbReference>
<dbReference type="Proteomes" id="UP001225378">
    <property type="component" value="Chromosome"/>
</dbReference>
<evidence type="ECO:0000259" key="6">
    <source>
        <dbReference type="PROSITE" id="PS50883"/>
    </source>
</evidence>
<dbReference type="Gene3D" id="3.30.70.270">
    <property type="match status" value="1"/>
</dbReference>
<dbReference type="InterPro" id="IPR029787">
    <property type="entry name" value="Nucleotide_cyclase"/>
</dbReference>
<sequence length="802" mass="92637">MGDFNILYLDNNLFLSQQVKMRLEWRGYRVEISDSERECLTKLRGQQVDLLLLDYGTPESDGLKFLDQLKRLELMPATIIVNPQQDFQLATQAMSRGCLDYVLKDTLIQRYVDRLNLSIFQIHEQRRLSKAQLRKSTTNNSQSHTIDWEYYPDRDIVYWQPHDNEKTTFSYEEFISKVLKDDLATVKTQNNICLFSQQAVEYPFHYLTAPDRLCRYQAKIQAETDEQGGVKRLHGRLLPLATQPYFDETSRLKLSYLDNTSDAIFISDARKRIIKVNDHFSKITGYAKPDIINRPVSILNPEHYDAEFFQPIAATLKHNHFWQGEIVIRHRQGHSVPVWQSISVLKDDDGNISRSISVLKDISQQKAYEESIQFQANYDPLTQLPNRTLFLDRLANALKQSKRNQSKLALMLVDLDKFKWINDNLGHHAGDILLQETAKKLQCAVRNSDTVARLGGDEFSVIIPDLDKATDTEVIANKIFTAFRQPISIDQQEVFITGSVGITLYPDDGEDIETLQKNADCAMYMAKNKGRNNYYYYTPSLQKETEQRLQLTHDLRQAMQNQEFSLHFQPIMDMKTERVACAETLLRWKRPKSGYIPLQSFIPIAEESGLIRDIGNWVIGEVADNIQRWNHLGIAPIQLSLNQSVAQYNRSECYVEWLDIIKQKQISPRTLAFEINEGLFIDDKSNYSASVKKLQQAGIQISLDRFGTGYSSLSYLKKYPVDVIKIDRSYIHSMLEDSSDAIMVETIISLANKLGIKVIATGVENRRQLALLNRQCRYAQGYLFSKPLPINEFEDFLKVKNR</sequence>
<feature type="modified residue" description="4-aspartylphosphate" evidence="2">
    <location>
        <position position="54"/>
    </location>
</feature>